<feature type="binding site" evidence="5">
    <location>
        <position position="89"/>
    </location>
    <ligand>
        <name>Zn(2+)</name>
        <dbReference type="ChEBI" id="CHEBI:29105"/>
    </ligand>
</feature>
<dbReference type="Gene3D" id="3.30.2320.80">
    <property type="match status" value="1"/>
</dbReference>
<reference evidence="6 7" key="1">
    <citation type="submission" date="2017-03" db="EMBL/GenBank/DDBJ databases">
        <title>Genome sequencing of Shewanella japonica KCTC 22435.</title>
        <authorList>
            <person name="Kim K.M."/>
        </authorList>
    </citation>
    <scope>NUCLEOTIDE SEQUENCE [LARGE SCALE GENOMIC DNA]</scope>
    <source>
        <strain evidence="6 7">KCTC 22435</strain>
    </source>
</reference>
<evidence type="ECO:0000313" key="7">
    <source>
        <dbReference type="Proteomes" id="UP000191820"/>
    </source>
</evidence>
<dbReference type="NCBIfam" id="TIGR00100">
    <property type="entry name" value="hypA"/>
    <property type="match status" value="1"/>
</dbReference>
<keyword evidence="2 5" id="KW-0533">Nickel</keyword>
<feature type="binding site" evidence="5">
    <location>
        <position position="76"/>
    </location>
    <ligand>
        <name>Zn(2+)</name>
        <dbReference type="ChEBI" id="CHEBI:29105"/>
    </ligand>
</feature>
<dbReference type="Pfam" id="PF01155">
    <property type="entry name" value="HypA"/>
    <property type="match status" value="1"/>
</dbReference>
<dbReference type="InterPro" id="IPR020538">
    <property type="entry name" value="Hydgase_Ni_incorp_HypA/HybF_CS"/>
</dbReference>
<accession>A0ABM6JLI8</accession>
<keyword evidence="7" id="KW-1185">Reference proteome</keyword>
<keyword evidence="4 5" id="KW-0862">Zinc</keyword>
<dbReference type="PANTHER" id="PTHR34535">
    <property type="entry name" value="HYDROGENASE MATURATION FACTOR HYPA"/>
    <property type="match status" value="1"/>
</dbReference>
<evidence type="ECO:0000256" key="5">
    <source>
        <dbReference type="HAMAP-Rule" id="MF_00213"/>
    </source>
</evidence>
<dbReference type="HAMAP" id="MF_00213">
    <property type="entry name" value="HypA_HybF"/>
    <property type="match status" value="1"/>
</dbReference>
<dbReference type="RefSeq" id="WP_080915677.1">
    <property type="nucleotide sequence ID" value="NZ_CP020472.1"/>
</dbReference>
<dbReference type="PIRSF" id="PIRSF004761">
    <property type="entry name" value="Hydrgn_mat_HypA"/>
    <property type="match status" value="1"/>
</dbReference>
<dbReference type="Proteomes" id="UP000191820">
    <property type="component" value="Chromosome"/>
</dbReference>
<proteinExistence type="inferred from homology"/>
<dbReference type="PANTHER" id="PTHR34535:SF3">
    <property type="entry name" value="HYDROGENASE MATURATION FACTOR HYPA"/>
    <property type="match status" value="1"/>
</dbReference>
<gene>
    <name evidence="5" type="primary">hypA</name>
    <name evidence="6" type="ORF">SJ2017_1991</name>
</gene>
<dbReference type="EMBL" id="CP020472">
    <property type="protein sequence ID" value="ARD22292.1"/>
    <property type="molecule type" value="Genomic_DNA"/>
</dbReference>
<comment type="function">
    <text evidence="5">Involved in the maturation of [NiFe] hydrogenases. Required for nickel insertion into the metal center of the hydrogenase.</text>
</comment>
<sequence length="115" mass="13047">MHEYSIVMSLMEQITQLAKDNNATDIIRVDIKVGVLSGVEPQLLQTAFDTFKLGTICNNAELNLQQQALVIKCRQCNQQTELTQRNIVCPHCLSYKTQVIDGEDMMLMQLEMNSI</sequence>
<evidence type="ECO:0000256" key="2">
    <source>
        <dbReference type="ARBA" id="ARBA00022596"/>
    </source>
</evidence>
<feature type="binding site" evidence="5">
    <location>
        <position position="73"/>
    </location>
    <ligand>
        <name>Zn(2+)</name>
        <dbReference type="ChEBI" id="CHEBI:29105"/>
    </ligand>
</feature>
<evidence type="ECO:0000256" key="1">
    <source>
        <dbReference type="ARBA" id="ARBA00010748"/>
    </source>
</evidence>
<evidence type="ECO:0000256" key="3">
    <source>
        <dbReference type="ARBA" id="ARBA00022723"/>
    </source>
</evidence>
<evidence type="ECO:0000313" key="6">
    <source>
        <dbReference type="EMBL" id="ARD22292.1"/>
    </source>
</evidence>
<feature type="binding site" evidence="5">
    <location>
        <position position="2"/>
    </location>
    <ligand>
        <name>Ni(2+)</name>
        <dbReference type="ChEBI" id="CHEBI:49786"/>
    </ligand>
</feature>
<name>A0ABM6JLI8_9GAMM</name>
<dbReference type="InterPro" id="IPR000688">
    <property type="entry name" value="HypA/HybF"/>
</dbReference>
<evidence type="ECO:0000256" key="4">
    <source>
        <dbReference type="ARBA" id="ARBA00022833"/>
    </source>
</evidence>
<protein>
    <recommendedName>
        <fullName evidence="5">Hydrogenase maturation factor HypA</fullName>
    </recommendedName>
</protein>
<comment type="similarity">
    <text evidence="1 5">Belongs to the HypA/HybF family.</text>
</comment>
<feature type="binding site" evidence="5">
    <location>
        <position position="92"/>
    </location>
    <ligand>
        <name>Zn(2+)</name>
        <dbReference type="ChEBI" id="CHEBI:29105"/>
    </ligand>
</feature>
<organism evidence="6 7">
    <name type="scientific">Shewanella japonica</name>
    <dbReference type="NCBI Taxonomy" id="93973"/>
    <lineage>
        <taxon>Bacteria</taxon>
        <taxon>Pseudomonadati</taxon>
        <taxon>Pseudomonadota</taxon>
        <taxon>Gammaproteobacteria</taxon>
        <taxon>Alteromonadales</taxon>
        <taxon>Shewanellaceae</taxon>
        <taxon>Shewanella</taxon>
    </lineage>
</organism>
<dbReference type="PROSITE" id="PS01249">
    <property type="entry name" value="HYPA"/>
    <property type="match status" value="1"/>
</dbReference>
<keyword evidence="3 5" id="KW-0479">Metal-binding</keyword>